<reference evidence="3" key="1">
    <citation type="journal article" date="2022" name="Int. J. Mol. Sci.">
        <title>Draft Genome of Tanacetum Coccineum: Genomic Comparison of Closely Related Tanacetum-Family Plants.</title>
        <authorList>
            <person name="Yamashiro T."/>
            <person name="Shiraishi A."/>
            <person name="Nakayama K."/>
            <person name="Satake H."/>
        </authorList>
    </citation>
    <scope>NUCLEOTIDE SEQUENCE</scope>
</reference>
<gene>
    <name evidence="3" type="ORF">Tco_1132895</name>
</gene>
<evidence type="ECO:0000313" key="4">
    <source>
        <dbReference type="Proteomes" id="UP001151760"/>
    </source>
</evidence>
<accession>A0ABQ5JHA1</accession>
<feature type="compositionally biased region" description="Basic and acidic residues" evidence="2">
    <location>
        <begin position="339"/>
        <end position="353"/>
    </location>
</feature>
<organism evidence="3 4">
    <name type="scientific">Tanacetum coccineum</name>
    <dbReference type="NCBI Taxonomy" id="301880"/>
    <lineage>
        <taxon>Eukaryota</taxon>
        <taxon>Viridiplantae</taxon>
        <taxon>Streptophyta</taxon>
        <taxon>Embryophyta</taxon>
        <taxon>Tracheophyta</taxon>
        <taxon>Spermatophyta</taxon>
        <taxon>Magnoliopsida</taxon>
        <taxon>eudicotyledons</taxon>
        <taxon>Gunneridae</taxon>
        <taxon>Pentapetalae</taxon>
        <taxon>asterids</taxon>
        <taxon>campanulids</taxon>
        <taxon>Asterales</taxon>
        <taxon>Asteraceae</taxon>
        <taxon>Asteroideae</taxon>
        <taxon>Anthemideae</taxon>
        <taxon>Anthemidinae</taxon>
        <taxon>Tanacetum</taxon>
    </lineage>
</organism>
<reference evidence="3" key="2">
    <citation type="submission" date="2022-01" db="EMBL/GenBank/DDBJ databases">
        <authorList>
            <person name="Yamashiro T."/>
            <person name="Shiraishi A."/>
            <person name="Satake H."/>
            <person name="Nakayama K."/>
        </authorList>
    </citation>
    <scope>NUCLEOTIDE SEQUENCE</scope>
</reference>
<keyword evidence="4" id="KW-1185">Reference proteome</keyword>
<name>A0ABQ5JHA1_9ASTR</name>
<evidence type="ECO:0000256" key="1">
    <source>
        <dbReference type="SAM" id="Coils"/>
    </source>
</evidence>
<protein>
    <recommendedName>
        <fullName evidence="5">Xylulose kinase-1</fullName>
    </recommendedName>
</protein>
<evidence type="ECO:0008006" key="5">
    <source>
        <dbReference type="Google" id="ProtNLM"/>
    </source>
</evidence>
<comment type="caution">
    <text evidence="3">The sequence shown here is derived from an EMBL/GenBank/DDBJ whole genome shotgun (WGS) entry which is preliminary data.</text>
</comment>
<evidence type="ECO:0000256" key="2">
    <source>
        <dbReference type="SAM" id="MobiDB-lite"/>
    </source>
</evidence>
<feature type="compositionally biased region" description="Polar residues" evidence="2">
    <location>
        <begin position="150"/>
        <end position="164"/>
    </location>
</feature>
<feature type="compositionally biased region" description="Basic residues" evidence="2">
    <location>
        <begin position="181"/>
        <end position="190"/>
    </location>
</feature>
<proteinExistence type="predicted"/>
<evidence type="ECO:0000313" key="3">
    <source>
        <dbReference type="EMBL" id="GJU10499.1"/>
    </source>
</evidence>
<feature type="region of interest" description="Disordered" evidence="2">
    <location>
        <begin position="339"/>
        <end position="358"/>
    </location>
</feature>
<feature type="region of interest" description="Disordered" evidence="2">
    <location>
        <begin position="146"/>
        <end position="202"/>
    </location>
</feature>
<keyword evidence="1" id="KW-0175">Coiled coil</keyword>
<dbReference type="Proteomes" id="UP001151760">
    <property type="component" value="Unassembled WGS sequence"/>
</dbReference>
<sequence length="750" mass="84672">MADLTFDDSHSMVAYLEKSEDNADFAEIVDFLNASPIRYALTVSPTIYVSYIEQFWSTAKTKTVNNETQIHARVDGKTIAITESSMRRDLHFDDKDDITLVLNDEYHTPSHTKKVFANIRRQGKDFSGTVTPFFATMLIQLQAVEGEGSGQPTEPQYTPTTASPSHVEPIPTIPSSSQPKKTQKYRKTKRKVTEISQSSGHTTLVADETVHEERGDSVERAATTATSLDPECQDTILGDRPAQTRFERLSKQSNDPPLSRVNTLGSGEDSMKLTEMMELCTKLSERVLALENIKTARDLEITNLKKRVKKLEKKKQSRTLQLKRRLFKVKIESYAEKSLGDQEDASKQGRNEIDQDEGISWFQEDAETQGRYGHDISTAEVTTISVPSDVDVSAASPTRPVDDSTTDDITLAETLMKIKSTKDKGKGIMQAPEKLVKVKGKDQIKYDADVAQRLQAELDEEARLEREREEEASNAALIEEWDSIEATINADRQLAKQLQAQEREELIVEEQQKIDDDDKEREDLKQCFEIVRDEEFVVHDIPLAVKPAPIVGFQIHRAGRQGSYEIIRANGKDDIRRNLQGQKILLWKLYDSCGIHFVRFENMHIYMLVEKRYPLSPTTITDMLNRKLQADYWNETCEAHRFKNKNEALHVSSKSSSSGSFDTEINPKVKIGLGYGKEETVCNVSESDVSEIVFDTSTSDKENSQTYDRFKKVEGFHAVPPLLLGNFIPPKADLSFVGLDDSVYTSTAVT</sequence>
<dbReference type="EMBL" id="BQNB010021832">
    <property type="protein sequence ID" value="GJU10499.1"/>
    <property type="molecule type" value="Genomic_DNA"/>
</dbReference>
<feature type="coiled-coil region" evidence="1">
    <location>
        <begin position="294"/>
        <end position="321"/>
    </location>
</feature>